<reference evidence="2 3" key="1">
    <citation type="submission" date="2020-10" db="EMBL/GenBank/DDBJ databases">
        <title>Plant Genome Project.</title>
        <authorList>
            <person name="Zhang R.-G."/>
        </authorList>
    </citation>
    <scope>NUCLEOTIDE SEQUENCE [LARGE SCALE GENOMIC DNA]</scope>
    <source>
        <strain evidence="2">FAFU-HL-1</strain>
        <tissue evidence="2">Leaf</tissue>
    </source>
</reference>
<keyword evidence="1" id="KW-0732">Signal</keyword>
<feature type="signal peptide" evidence="1">
    <location>
        <begin position="1"/>
        <end position="15"/>
    </location>
</feature>
<name>A0A835JXJ1_9ROSI</name>
<sequence length="122" mass="13931">MALHLFALLSGTIMQMEVIAPSRKSKSVTSNVNVQNNSKSQRQLKASHFSYTTRFSHAQDGRAKRFSNPASSTHFRLDYQQHFKNGTISIVTFPCMEFIRILEPQHHKIINQVTNLQKLTGE</sequence>
<dbReference type="EMBL" id="JADGMS010000008">
    <property type="protein sequence ID" value="KAF9676968.1"/>
    <property type="molecule type" value="Genomic_DNA"/>
</dbReference>
<dbReference type="AlphaFoldDB" id="A0A835JXJ1"/>
<gene>
    <name evidence="2" type="ORF">SADUNF_Sadunf08G0058500</name>
</gene>
<accession>A0A835JXJ1</accession>
<protein>
    <submittedName>
        <fullName evidence="2">Uncharacterized protein</fullName>
    </submittedName>
</protein>
<comment type="caution">
    <text evidence="2">The sequence shown here is derived from an EMBL/GenBank/DDBJ whole genome shotgun (WGS) entry which is preliminary data.</text>
</comment>
<dbReference type="Proteomes" id="UP000657918">
    <property type="component" value="Chromosome 8"/>
</dbReference>
<feature type="chain" id="PRO_5032774532" evidence="1">
    <location>
        <begin position="16"/>
        <end position="122"/>
    </location>
</feature>
<proteinExistence type="predicted"/>
<organism evidence="2 3">
    <name type="scientific">Salix dunnii</name>
    <dbReference type="NCBI Taxonomy" id="1413687"/>
    <lineage>
        <taxon>Eukaryota</taxon>
        <taxon>Viridiplantae</taxon>
        <taxon>Streptophyta</taxon>
        <taxon>Embryophyta</taxon>
        <taxon>Tracheophyta</taxon>
        <taxon>Spermatophyta</taxon>
        <taxon>Magnoliopsida</taxon>
        <taxon>eudicotyledons</taxon>
        <taxon>Gunneridae</taxon>
        <taxon>Pentapetalae</taxon>
        <taxon>rosids</taxon>
        <taxon>fabids</taxon>
        <taxon>Malpighiales</taxon>
        <taxon>Salicaceae</taxon>
        <taxon>Saliceae</taxon>
        <taxon>Salix</taxon>
    </lineage>
</organism>
<evidence type="ECO:0000313" key="2">
    <source>
        <dbReference type="EMBL" id="KAF9676968.1"/>
    </source>
</evidence>
<evidence type="ECO:0000313" key="3">
    <source>
        <dbReference type="Proteomes" id="UP000657918"/>
    </source>
</evidence>
<evidence type="ECO:0000256" key="1">
    <source>
        <dbReference type="SAM" id="SignalP"/>
    </source>
</evidence>
<keyword evidence="3" id="KW-1185">Reference proteome</keyword>